<evidence type="ECO:0000256" key="1">
    <source>
        <dbReference type="SAM" id="MobiDB-lite"/>
    </source>
</evidence>
<feature type="chain" id="PRO_5017662518" description="MYXO-CTERM domain-containing protein" evidence="3">
    <location>
        <begin position="22"/>
        <end position="112"/>
    </location>
</feature>
<gene>
    <name evidence="4" type="ORF">BCF44_103569</name>
</gene>
<keyword evidence="3" id="KW-0732">Signal</keyword>
<evidence type="ECO:0008006" key="6">
    <source>
        <dbReference type="Google" id="ProtNLM"/>
    </source>
</evidence>
<dbReference type="RefSeq" id="WP_116174102.1">
    <property type="nucleotide sequence ID" value="NZ_CP144375.1"/>
</dbReference>
<evidence type="ECO:0000313" key="4">
    <source>
        <dbReference type="EMBL" id="REH52118.1"/>
    </source>
</evidence>
<keyword evidence="5" id="KW-1185">Reference proteome</keyword>
<evidence type="ECO:0000256" key="3">
    <source>
        <dbReference type="SAM" id="SignalP"/>
    </source>
</evidence>
<dbReference type="Proteomes" id="UP000256269">
    <property type="component" value="Unassembled WGS sequence"/>
</dbReference>
<accession>A0A3E0I072</accession>
<name>A0A3E0I072_9PSEU</name>
<organism evidence="4 5">
    <name type="scientific">Kutzneria buriramensis</name>
    <dbReference type="NCBI Taxonomy" id="1045776"/>
    <lineage>
        <taxon>Bacteria</taxon>
        <taxon>Bacillati</taxon>
        <taxon>Actinomycetota</taxon>
        <taxon>Actinomycetes</taxon>
        <taxon>Pseudonocardiales</taxon>
        <taxon>Pseudonocardiaceae</taxon>
        <taxon>Kutzneria</taxon>
    </lineage>
</organism>
<evidence type="ECO:0000256" key="2">
    <source>
        <dbReference type="SAM" id="Phobius"/>
    </source>
</evidence>
<dbReference type="AlphaFoldDB" id="A0A3E0I072"/>
<feature type="transmembrane region" description="Helical" evidence="2">
    <location>
        <begin position="87"/>
        <end position="109"/>
    </location>
</feature>
<dbReference type="EMBL" id="QUNO01000003">
    <property type="protein sequence ID" value="REH52118.1"/>
    <property type="molecule type" value="Genomic_DNA"/>
</dbReference>
<protein>
    <recommendedName>
        <fullName evidence="6">MYXO-CTERM domain-containing protein</fullName>
    </recommendedName>
</protein>
<comment type="caution">
    <text evidence="4">The sequence shown here is derived from an EMBL/GenBank/DDBJ whole genome shotgun (WGS) entry which is preliminary data.</text>
</comment>
<proteinExistence type="predicted"/>
<reference evidence="4 5" key="1">
    <citation type="submission" date="2018-08" db="EMBL/GenBank/DDBJ databases">
        <title>Genomic Encyclopedia of Archaeal and Bacterial Type Strains, Phase II (KMG-II): from individual species to whole genera.</title>
        <authorList>
            <person name="Goeker M."/>
        </authorList>
    </citation>
    <scope>NUCLEOTIDE SEQUENCE [LARGE SCALE GENOMIC DNA]</scope>
    <source>
        <strain evidence="4 5">DSM 45791</strain>
    </source>
</reference>
<sequence length="112" mass="11270">MLALPAAALAAALAAAPAVSAADHATRPYQQSLEGRKGAAAPPSSVTQRYVLTLPGSPRQVTARPASYAGRDDPAPTGEPVPPSPGMIVLVAVLALVGAGAMLVAPRWLRGR</sequence>
<keyword evidence="2" id="KW-0812">Transmembrane</keyword>
<feature type="signal peptide" evidence="3">
    <location>
        <begin position="1"/>
        <end position="21"/>
    </location>
</feature>
<keyword evidence="2" id="KW-1133">Transmembrane helix</keyword>
<keyword evidence="2" id="KW-0472">Membrane</keyword>
<evidence type="ECO:0000313" key="5">
    <source>
        <dbReference type="Proteomes" id="UP000256269"/>
    </source>
</evidence>
<dbReference type="OrthoDB" id="9921690at2"/>
<feature type="region of interest" description="Disordered" evidence="1">
    <location>
        <begin position="24"/>
        <end position="82"/>
    </location>
</feature>